<accession>A0A9I9E851</accession>
<organism evidence="1">
    <name type="scientific">Cucumis melo</name>
    <name type="common">Muskmelon</name>
    <dbReference type="NCBI Taxonomy" id="3656"/>
    <lineage>
        <taxon>Eukaryota</taxon>
        <taxon>Viridiplantae</taxon>
        <taxon>Streptophyta</taxon>
        <taxon>Embryophyta</taxon>
        <taxon>Tracheophyta</taxon>
        <taxon>Spermatophyta</taxon>
        <taxon>Magnoliopsida</taxon>
        <taxon>eudicotyledons</taxon>
        <taxon>Gunneridae</taxon>
        <taxon>Pentapetalae</taxon>
        <taxon>rosids</taxon>
        <taxon>fabids</taxon>
        <taxon>Cucurbitales</taxon>
        <taxon>Cucurbitaceae</taxon>
        <taxon>Benincaseae</taxon>
        <taxon>Cucumis</taxon>
    </lineage>
</organism>
<reference evidence="1" key="1">
    <citation type="submission" date="2023-03" db="UniProtKB">
        <authorList>
            <consortium name="EnsemblPlants"/>
        </authorList>
    </citation>
    <scope>IDENTIFICATION</scope>
</reference>
<proteinExistence type="predicted"/>
<dbReference type="AlphaFoldDB" id="A0A9I9E851"/>
<sequence length="363" mass="42124">MPFLSFPSNANIHLLSSNPHTMLLHFLQTPSTIGLKNSTLNLICKCLQPSSFDIRVPNSILSHQRIFAFHRPFKDPMGYPFAMLLAFRWQCFVKLVFLHFHSYIKKNVVNFNLKLPRKDDFDSEDQTKEVLGLKEMRRLLTGATTEATNNMRVVMNTKIYKIGKMGQQSHTPVNESTACWYKNMYVYSIIVQALYQQLYKHYKVCDIIQRKNLIRRKKLQSLEVWLTSKINGVLHYEDDKGRREERFTILTSRVGVKMKLDLKSIGLCSSIFTISKLIISLLIPSIFIEEDFIGNKLRDDECKAHCYAAKKSLGEKTRRLGIRRPGEANLVFVSRLSLRIKCAKFCKCVLNLRKMNTESCLRV</sequence>
<protein>
    <submittedName>
        <fullName evidence="1">Uncharacterized protein</fullName>
    </submittedName>
</protein>
<dbReference type="Gramene" id="MELO3C030124.2.1">
    <property type="protein sequence ID" value="MELO3C030124.2.1"/>
    <property type="gene ID" value="MELO3C030124.2"/>
</dbReference>
<name>A0A9I9E851_CUCME</name>
<dbReference type="EnsemblPlants" id="MELO3C030124.2.1">
    <property type="protein sequence ID" value="MELO3C030124.2.1"/>
    <property type="gene ID" value="MELO3C030124.2"/>
</dbReference>
<evidence type="ECO:0000313" key="1">
    <source>
        <dbReference type="EnsemblPlants" id="MELO3C030124.2.1"/>
    </source>
</evidence>